<evidence type="ECO:0000259" key="2">
    <source>
        <dbReference type="Pfam" id="PF00582"/>
    </source>
</evidence>
<dbReference type="PRINTS" id="PR01438">
    <property type="entry name" value="UNVRSLSTRESS"/>
</dbReference>
<dbReference type="InterPro" id="IPR014729">
    <property type="entry name" value="Rossmann-like_a/b/a_fold"/>
</dbReference>
<dbReference type="CDD" id="cd00293">
    <property type="entry name" value="USP-like"/>
    <property type="match status" value="1"/>
</dbReference>
<feature type="domain" description="UspA" evidence="2">
    <location>
        <begin position="46"/>
        <end position="188"/>
    </location>
</feature>
<dbReference type="PANTHER" id="PTHR46268:SF6">
    <property type="entry name" value="UNIVERSAL STRESS PROTEIN UP12"/>
    <property type="match status" value="1"/>
</dbReference>
<dbReference type="SUPFAM" id="SSF52402">
    <property type="entry name" value="Adenine nucleotide alpha hydrolases-like"/>
    <property type="match status" value="1"/>
</dbReference>
<dbReference type="InterPro" id="IPR006015">
    <property type="entry name" value="Universal_stress_UspA"/>
</dbReference>
<organism evidence="3 4">
    <name type="scientific">Nitrososphaera viennensis EN76</name>
    <dbReference type="NCBI Taxonomy" id="926571"/>
    <lineage>
        <taxon>Archaea</taxon>
        <taxon>Nitrososphaerota</taxon>
        <taxon>Nitrososphaeria</taxon>
        <taxon>Nitrososphaerales</taxon>
        <taxon>Nitrososphaeraceae</taxon>
        <taxon>Nitrososphaera</taxon>
    </lineage>
</organism>
<evidence type="ECO:0000256" key="1">
    <source>
        <dbReference type="ARBA" id="ARBA00008791"/>
    </source>
</evidence>
<keyword evidence="4" id="KW-1185">Reference proteome</keyword>
<dbReference type="PANTHER" id="PTHR46268">
    <property type="entry name" value="STRESS RESPONSE PROTEIN NHAX"/>
    <property type="match status" value="1"/>
</dbReference>
<dbReference type="InterPro" id="IPR006016">
    <property type="entry name" value="UspA"/>
</dbReference>
<reference evidence="3 4" key="1">
    <citation type="journal article" date="2014" name="Int. J. Syst. Evol. Microbiol.">
        <title>Nitrososphaera viennensis gen. nov., sp. nov., an aerobic and mesophilic, ammonia-oxidizing archaeon from soil and a member of the archaeal phylum Thaumarchaeota.</title>
        <authorList>
            <person name="Stieglmeier M."/>
            <person name="Klingl A."/>
            <person name="Alves R.J."/>
            <person name="Rittmann S.K."/>
            <person name="Melcher M."/>
            <person name="Leisch N."/>
            <person name="Schleper C."/>
        </authorList>
    </citation>
    <scope>NUCLEOTIDE SEQUENCE [LARGE SCALE GENOMIC DNA]</scope>
    <source>
        <strain evidence="3">EN76</strain>
    </source>
</reference>
<dbReference type="Gene3D" id="3.40.50.620">
    <property type="entry name" value="HUPs"/>
    <property type="match status" value="1"/>
</dbReference>
<protein>
    <submittedName>
        <fullName evidence="3">UspA domain protein (Modular protein)</fullName>
    </submittedName>
</protein>
<dbReference type="Pfam" id="PF00582">
    <property type="entry name" value="Usp"/>
    <property type="match status" value="1"/>
</dbReference>
<proteinExistence type="inferred from homology"/>
<comment type="similarity">
    <text evidence="1">Belongs to the universal stress protein A family.</text>
</comment>
<sequence>MHLDLVYVTEAKSTAALQYSAEYPFHTAFNLLTNSKCYDMVEISRFKKVLAAVDGSLESMKAVDTAISISKKYDSWLTALYVLHTPFGGDLYPQRVSYKEFLDDVNKETRVWLEEIQKKGKENNLEIETKMIETSKSTPSEIVRYTQVDKTDLIVIGSRGRSGLKKILLGSVASSVLTYAPCPVMVVR</sequence>
<dbReference type="KEGG" id="nvn:NVIE_004130"/>
<dbReference type="AlphaFoldDB" id="A0A060HLZ9"/>
<dbReference type="HOGENOM" id="CLU_049301_16_2_2"/>
<accession>A0A060HLZ9</accession>
<dbReference type="Proteomes" id="UP000027093">
    <property type="component" value="Chromosome"/>
</dbReference>
<name>A0A060HLZ9_9ARCH</name>
<evidence type="ECO:0000313" key="4">
    <source>
        <dbReference type="Proteomes" id="UP000027093"/>
    </source>
</evidence>
<evidence type="ECO:0000313" key="3">
    <source>
        <dbReference type="EMBL" id="AIC14606.1"/>
    </source>
</evidence>
<dbReference type="EMBL" id="CP007536">
    <property type="protein sequence ID" value="AIC14606.1"/>
    <property type="molecule type" value="Genomic_DNA"/>
</dbReference>
<dbReference type="STRING" id="926571.NVIE_004130"/>
<gene>
    <name evidence="3" type="ORF">NVIE_004130</name>
</gene>